<comment type="cofactor">
    <cofactor evidence="7">
        <name>Zn(2+)</name>
        <dbReference type="ChEBI" id="CHEBI:29105"/>
    </cofactor>
    <text evidence="7">Binds 2 Zn(2+) ions per subunit.</text>
</comment>
<evidence type="ECO:0000256" key="3">
    <source>
        <dbReference type="ARBA" id="ARBA00011738"/>
    </source>
</evidence>
<dbReference type="Gene3D" id="3.30.70.360">
    <property type="match status" value="1"/>
</dbReference>
<comment type="similarity">
    <text evidence="2">Belongs to the peptidase M20 family.</text>
</comment>
<dbReference type="GO" id="GO:0046872">
    <property type="term" value="F:metal ion binding"/>
    <property type="evidence" value="ECO:0007669"/>
    <property type="project" value="UniProtKB-KW"/>
</dbReference>
<dbReference type="SUPFAM" id="SSF53187">
    <property type="entry name" value="Zn-dependent exopeptidases"/>
    <property type="match status" value="1"/>
</dbReference>
<evidence type="ECO:0000256" key="7">
    <source>
        <dbReference type="PIRSR" id="PIRSR001235-1"/>
    </source>
</evidence>
<feature type="binding site" evidence="7">
    <location>
        <position position="79"/>
    </location>
    <ligand>
        <name>Zn(2+)</name>
        <dbReference type="ChEBI" id="CHEBI:29105"/>
        <label>1</label>
    </ligand>
</feature>
<feature type="binding site" evidence="7">
    <location>
        <position position="90"/>
    </location>
    <ligand>
        <name>Zn(2+)</name>
        <dbReference type="ChEBI" id="CHEBI:29105"/>
        <label>1</label>
    </ligand>
</feature>
<comment type="subunit">
    <text evidence="3">Homodimer.</text>
</comment>
<feature type="binding site" evidence="8">
    <location>
        <position position="271"/>
    </location>
    <ligand>
        <name>allantoate</name>
        <dbReference type="ChEBI" id="CHEBI:17536"/>
    </ligand>
</feature>
<dbReference type="PATRIC" id="fig|869212.3.peg.1283"/>
<feature type="binding site" evidence="7">
    <location>
        <position position="123"/>
    </location>
    <ligand>
        <name>Zn(2+)</name>
        <dbReference type="ChEBI" id="CHEBI:29105"/>
        <label>2</label>
    </ligand>
</feature>
<keyword evidence="6" id="KW-0464">Manganese</keyword>
<keyword evidence="5" id="KW-0378">Hydrolase</keyword>
<name>I4B3T5_TURPD</name>
<dbReference type="Proteomes" id="UP000006048">
    <property type="component" value="Chromosome"/>
</dbReference>
<dbReference type="OrthoDB" id="9808195at2"/>
<accession>I4B3T5</accession>
<evidence type="ECO:0000313" key="10">
    <source>
        <dbReference type="Proteomes" id="UP000006048"/>
    </source>
</evidence>
<keyword evidence="7" id="KW-0862">Zinc</keyword>
<evidence type="ECO:0000256" key="6">
    <source>
        <dbReference type="ARBA" id="ARBA00023211"/>
    </source>
</evidence>
<dbReference type="EMBL" id="CP002959">
    <property type="protein sequence ID" value="AFM11942.1"/>
    <property type="molecule type" value="Genomic_DNA"/>
</dbReference>
<evidence type="ECO:0000256" key="2">
    <source>
        <dbReference type="ARBA" id="ARBA00006153"/>
    </source>
</evidence>
<evidence type="ECO:0000256" key="8">
    <source>
        <dbReference type="PIRSR" id="PIRSR001235-2"/>
    </source>
</evidence>
<evidence type="ECO:0000313" key="9">
    <source>
        <dbReference type="EMBL" id="AFM11942.1"/>
    </source>
</evidence>
<evidence type="ECO:0000256" key="5">
    <source>
        <dbReference type="ARBA" id="ARBA00022801"/>
    </source>
</evidence>
<dbReference type="HOGENOM" id="CLU_024588_6_1_12"/>
<dbReference type="Gene3D" id="3.40.630.10">
    <property type="entry name" value="Zn peptidases"/>
    <property type="match status" value="1"/>
</dbReference>
<sequence length="403" mass="43167">MNYTQLAHECLTRADELAACTESPGILKRTFLSEPMRRAHALVRDYMQGAGMQVRVDALGNIVGRLEGKGPKAFLTGSHLDTVPDAGKYDGMLGVLIGIAAASAIGAQNLAYHFDVIGFSDEEGVRYKMPYLGSLAVAGLFKAEYLARVDERGVTMADAIKNFGLNGEDFKSAAYNFADVAGFAEVHIEQGPVLEAEGLALGAVTGLVGQSRVKLFYRGLASHAGTTPMRGRRDAFTALSELNVFVEKYALSIPNLVATVGMAQVRPGGANVIPGEVYFSLDIRHGDQPVLDRATEVILGEATAIASRRNIEMVIETQEAQAVVKCEPLLVNKMASAMEFHSHRPYRLASGAGHDTAILSKVTPTAMLFIRSPGGISHNPIETVTVEDVAAAIEVFVTFLRSL</sequence>
<feature type="binding site" evidence="7">
    <location>
        <position position="378"/>
    </location>
    <ligand>
        <name>Zn(2+)</name>
        <dbReference type="ChEBI" id="CHEBI:29105"/>
        <label>2</label>
    </ligand>
</feature>
<dbReference type="Pfam" id="PF01546">
    <property type="entry name" value="Peptidase_M20"/>
    <property type="match status" value="1"/>
</dbReference>
<dbReference type="RefSeq" id="WP_014802458.1">
    <property type="nucleotide sequence ID" value="NC_018020.1"/>
</dbReference>
<dbReference type="InterPro" id="IPR002933">
    <property type="entry name" value="Peptidase_M20"/>
</dbReference>
<dbReference type="PIRSF" id="PIRSF001235">
    <property type="entry name" value="Amidase_carbamoylase"/>
    <property type="match status" value="1"/>
</dbReference>
<dbReference type="InterPro" id="IPR036264">
    <property type="entry name" value="Bact_exopeptidase_dim_dom"/>
</dbReference>
<dbReference type="CDD" id="cd03884">
    <property type="entry name" value="M20_bAS"/>
    <property type="match status" value="1"/>
</dbReference>
<feature type="binding site" evidence="7">
    <location>
        <position position="90"/>
    </location>
    <ligand>
        <name>Zn(2+)</name>
        <dbReference type="ChEBI" id="CHEBI:29105"/>
        <label>2</label>
    </ligand>
</feature>
<comment type="cofactor">
    <cofactor evidence="1">
        <name>Mn(2+)</name>
        <dbReference type="ChEBI" id="CHEBI:29035"/>
    </cofactor>
</comment>
<organism evidence="9 10">
    <name type="scientific">Turneriella parva (strain ATCC BAA-1111 / DSM 21527 / NCTC 11395 / H)</name>
    <name type="common">Leptospira parva</name>
    <dbReference type="NCBI Taxonomy" id="869212"/>
    <lineage>
        <taxon>Bacteria</taxon>
        <taxon>Pseudomonadati</taxon>
        <taxon>Spirochaetota</taxon>
        <taxon>Spirochaetia</taxon>
        <taxon>Leptospirales</taxon>
        <taxon>Leptospiraceae</taxon>
        <taxon>Turneriella</taxon>
    </lineage>
</organism>
<dbReference type="PANTHER" id="PTHR32494">
    <property type="entry name" value="ALLANTOATE DEIMINASE-RELATED"/>
    <property type="match status" value="1"/>
</dbReference>
<feature type="binding site" evidence="8">
    <location>
        <position position="284"/>
    </location>
    <ligand>
        <name>allantoate</name>
        <dbReference type="ChEBI" id="CHEBI:17536"/>
    </ligand>
</feature>
<dbReference type="KEGG" id="tpx:Turpa_1294"/>
<dbReference type="STRING" id="869212.Turpa_1294"/>
<keyword evidence="4 7" id="KW-0479">Metal-binding</keyword>
<gene>
    <name evidence="9" type="ordered locus">Turpa_1294</name>
</gene>
<evidence type="ECO:0000256" key="1">
    <source>
        <dbReference type="ARBA" id="ARBA00001936"/>
    </source>
</evidence>
<feature type="binding site" evidence="7">
    <location>
        <position position="187"/>
    </location>
    <ligand>
        <name>Zn(2+)</name>
        <dbReference type="ChEBI" id="CHEBI:29105"/>
        <label>1</label>
    </ligand>
</feature>
<dbReference type="PANTHER" id="PTHR32494:SF19">
    <property type="entry name" value="ALLANTOATE DEIMINASE-RELATED"/>
    <property type="match status" value="1"/>
</dbReference>
<protein>
    <submittedName>
        <fullName evidence="9">Amidase, hydantoinase/carbamoylase family</fullName>
    </submittedName>
</protein>
<proteinExistence type="inferred from homology"/>
<dbReference type="NCBIfam" id="TIGR01879">
    <property type="entry name" value="hydantase"/>
    <property type="match status" value="1"/>
</dbReference>
<dbReference type="AlphaFoldDB" id="I4B3T5"/>
<keyword evidence="10" id="KW-1185">Reference proteome</keyword>
<dbReference type="SUPFAM" id="SSF55031">
    <property type="entry name" value="Bacterial exopeptidase dimerisation domain"/>
    <property type="match status" value="1"/>
</dbReference>
<evidence type="ECO:0000256" key="4">
    <source>
        <dbReference type="ARBA" id="ARBA00022723"/>
    </source>
</evidence>
<dbReference type="GO" id="GO:0016813">
    <property type="term" value="F:hydrolase activity, acting on carbon-nitrogen (but not peptide) bonds, in linear amidines"/>
    <property type="evidence" value="ECO:0007669"/>
    <property type="project" value="InterPro"/>
</dbReference>
<reference evidence="9 10" key="1">
    <citation type="submission" date="2012-06" db="EMBL/GenBank/DDBJ databases">
        <title>The complete chromosome of genome of Turneriella parva DSM 21527.</title>
        <authorList>
            <consortium name="US DOE Joint Genome Institute (JGI-PGF)"/>
            <person name="Lucas S."/>
            <person name="Han J."/>
            <person name="Lapidus A."/>
            <person name="Bruce D."/>
            <person name="Goodwin L."/>
            <person name="Pitluck S."/>
            <person name="Peters L."/>
            <person name="Kyrpides N."/>
            <person name="Mavromatis K."/>
            <person name="Ivanova N."/>
            <person name="Mikhailova N."/>
            <person name="Chertkov O."/>
            <person name="Detter J.C."/>
            <person name="Tapia R."/>
            <person name="Han C."/>
            <person name="Land M."/>
            <person name="Hauser L."/>
            <person name="Markowitz V."/>
            <person name="Cheng J.-F."/>
            <person name="Hugenholtz P."/>
            <person name="Woyke T."/>
            <person name="Wu D."/>
            <person name="Gronow S."/>
            <person name="Wellnitz S."/>
            <person name="Brambilla E."/>
            <person name="Klenk H.-P."/>
            <person name="Eisen J.A."/>
        </authorList>
    </citation>
    <scope>NUCLEOTIDE SEQUENCE [LARGE SCALE GENOMIC DNA]</scope>
    <source>
        <strain evidence="10">ATCC BAA-1111 / DSM 21527 / NCTC 11395 / H</strain>
    </source>
</reference>
<dbReference type="InterPro" id="IPR010158">
    <property type="entry name" value="Amidase_Cbmase"/>
</dbReference>
<feature type="binding site" evidence="8">
    <location>
        <position position="212"/>
    </location>
    <ligand>
        <name>allantoate</name>
        <dbReference type="ChEBI" id="CHEBI:17536"/>
    </ligand>
</feature>